<gene>
    <name evidence="1" type="ORF">T4D_447</name>
</gene>
<feature type="non-terminal residue" evidence="1">
    <location>
        <position position="76"/>
    </location>
</feature>
<evidence type="ECO:0000313" key="2">
    <source>
        <dbReference type="Proteomes" id="UP000054995"/>
    </source>
</evidence>
<sequence length="76" mass="9049">FSCHIPYPRVDISKFSTFFSFPRHISRPNFFRHIPCPTFSCHIPRPSVEISKFSTFFSFTRHISRPNVSRHIPDPR</sequence>
<name>A0A0V1E7S5_TRIPS</name>
<comment type="caution">
    <text evidence="1">The sequence shown here is derived from an EMBL/GenBank/DDBJ whole genome shotgun (WGS) entry which is preliminary data.</text>
</comment>
<accession>A0A0V1E7S5</accession>
<evidence type="ECO:0000313" key="1">
    <source>
        <dbReference type="EMBL" id="KRY69828.1"/>
    </source>
</evidence>
<organism evidence="1 2">
    <name type="scientific">Trichinella pseudospiralis</name>
    <name type="common">Parasitic roundworm</name>
    <dbReference type="NCBI Taxonomy" id="6337"/>
    <lineage>
        <taxon>Eukaryota</taxon>
        <taxon>Metazoa</taxon>
        <taxon>Ecdysozoa</taxon>
        <taxon>Nematoda</taxon>
        <taxon>Enoplea</taxon>
        <taxon>Dorylaimia</taxon>
        <taxon>Trichinellida</taxon>
        <taxon>Trichinellidae</taxon>
        <taxon>Trichinella</taxon>
    </lineage>
</organism>
<dbReference type="EMBL" id="JYDT01001109">
    <property type="protein sequence ID" value="KRY69828.1"/>
    <property type="molecule type" value="Genomic_DNA"/>
</dbReference>
<proteinExistence type="predicted"/>
<dbReference type="Proteomes" id="UP000054995">
    <property type="component" value="Unassembled WGS sequence"/>
</dbReference>
<protein>
    <submittedName>
        <fullName evidence="1">Uncharacterized protein</fullName>
    </submittedName>
</protein>
<dbReference type="AlphaFoldDB" id="A0A0V1E7S5"/>
<keyword evidence="2" id="KW-1185">Reference proteome</keyword>
<feature type="non-terminal residue" evidence="1">
    <location>
        <position position="1"/>
    </location>
</feature>
<reference evidence="1 2" key="1">
    <citation type="submission" date="2015-01" db="EMBL/GenBank/DDBJ databases">
        <title>Evolution of Trichinella species and genotypes.</title>
        <authorList>
            <person name="Korhonen P.K."/>
            <person name="Edoardo P."/>
            <person name="Giuseppe L.R."/>
            <person name="Gasser R.B."/>
        </authorList>
    </citation>
    <scope>NUCLEOTIDE SEQUENCE [LARGE SCALE GENOMIC DNA]</scope>
    <source>
        <strain evidence="1">ISS470</strain>
    </source>
</reference>